<keyword evidence="1" id="KW-0472">Membrane</keyword>
<feature type="transmembrane region" description="Helical" evidence="1">
    <location>
        <begin position="127"/>
        <end position="145"/>
    </location>
</feature>
<comment type="caution">
    <text evidence="3">The sequence shown here is derived from an EMBL/GenBank/DDBJ whole genome shotgun (WGS) entry which is preliminary data.</text>
</comment>
<dbReference type="InterPro" id="IPR002931">
    <property type="entry name" value="Transglutaminase-like"/>
</dbReference>
<name>A0ABQ3GWH1_9NEIS</name>
<dbReference type="InterPro" id="IPR052901">
    <property type="entry name" value="Bact_TGase-like"/>
</dbReference>
<dbReference type="RefSeq" id="WP_189458923.1">
    <property type="nucleotide sequence ID" value="NZ_BMYO01000002.1"/>
</dbReference>
<feature type="domain" description="Transglutaminase-like" evidence="2">
    <location>
        <begin position="393"/>
        <end position="464"/>
    </location>
</feature>
<accession>A0ABQ3GWH1</accession>
<feature type="transmembrane region" description="Helical" evidence="1">
    <location>
        <begin position="104"/>
        <end position="121"/>
    </location>
</feature>
<dbReference type="InterPro" id="IPR021878">
    <property type="entry name" value="TgpA_N"/>
</dbReference>
<dbReference type="EMBL" id="BMYO01000002">
    <property type="protein sequence ID" value="GHD58529.1"/>
    <property type="molecule type" value="Genomic_DNA"/>
</dbReference>
<proteinExistence type="predicted"/>
<protein>
    <recommendedName>
        <fullName evidence="2">Transglutaminase-like domain-containing protein</fullName>
    </recommendedName>
</protein>
<dbReference type="InterPro" id="IPR025403">
    <property type="entry name" value="TgpA-like_C"/>
</dbReference>
<dbReference type="InterPro" id="IPR038765">
    <property type="entry name" value="Papain-like_cys_pep_sf"/>
</dbReference>
<gene>
    <name evidence="3" type="ORF">GCM10007350_08530</name>
</gene>
<dbReference type="PANTHER" id="PTHR42736">
    <property type="entry name" value="PROTEIN-GLUTAMINE GAMMA-GLUTAMYLTRANSFERASE"/>
    <property type="match status" value="1"/>
</dbReference>
<organism evidence="3 4">
    <name type="scientific">Jeongeupia chitinilytica</name>
    <dbReference type="NCBI Taxonomy" id="1041641"/>
    <lineage>
        <taxon>Bacteria</taxon>
        <taxon>Pseudomonadati</taxon>
        <taxon>Pseudomonadota</taxon>
        <taxon>Betaproteobacteria</taxon>
        <taxon>Neisseriales</taxon>
        <taxon>Chitinibacteraceae</taxon>
        <taxon>Jeongeupia</taxon>
    </lineage>
</organism>
<feature type="transmembrane region" description="Helical" evidence="1">
    <location>
        <begin position="9"/>
        <end position="26"/>
    </location>
</feature>
<dbReference type="Proteomes" id="UP000604737">
    <property type="component" value="Unassembled WGS sequence"/>
</dbReference>
<feature type="transmembrane region" description="Helical" evidence="1">
    <location>
        <begin position="157"/>
        <end position="178"/>
    </location>
</feature>
<keyword evidence="4" id="KW-1185">Reference proteome</keyword>
<evidence type="ECO:0000313" key="4">
    <source>
        <dbReference type="Proteomes" id="UP000604737"/>
    </source>
</evidence>
<dbReference type="Pfam" id="PF11992">
    <property type="entry name" value="TgpA_N"/>
    <property type="match status" value="1"/>
</dbReference>
<keyword evidence="1" id="KW-0812">Transmembrane</keyword>
<dbReference type="SUPFAM" id="SSF54001">
    <property type="entry name" value="Cysteine proteinases"/>
    <property type="match status" value="1"/>
</dbReference>
<sequence length="655" mass="72877">MSDTLPGRALYTLIAALLMALLPHLLTLPPWLALLIVAVPLWRASLVYRGKTLPPRWLRYVLMLALLALVFWQFRTLIGRSGGVAMLVSLIAIKLLETHSRRDAAVLTLLGYFAAGALFLVSQSFWMLLWALATAVALTTQLMAWQRRTDHYEPDEAWRALRMLAEAAPVVILLFLLFPRLSGPLWSMPEDRNGASSGLSDVMSPGSFTNLALDDSPAFRVSFDGKAPPVSTMYWRGPVFERFDGRNWQQLHDDAGVRPTAIAVGPTLSYSMLMEPSERSWLLALDLPVRWPAHSRLTSRFQLVADAPLAQRRRLDIVSSPFWHASEPDGVLRRNLVLPASGNPQARALARQWQQLPAAARVDAAQQWLRAGKFSYSLSPPLLPGPDPIDDLLFTTREGFCEHYAGAFVFLMRAAGVPARVVGGYLGGERNAGGDYWLVRQADAHAWTEVWLAERGWQRVDPTAAVAPNRINQGLAQSVTNAARLPGVLRNEAPWLRELRQHWDATVFQWNRWVIGYDAQRQMQLLNRLGIDALASAAFIGWFAALVLALLLGYGLAQRWRNRPPPRDAAMRCWLRFVAKLERAGIAAQPGEAPSSLAHRAAALLPAHREALEAIAASYLAARYREDPAALAELRTRVKQLQLTVGRAKQSGKEQ</sequence>
<feature type="transmembrane region" description="Helical" evidence="1">
    <location>
        <begin position="80"/>
        <end position="97"/>
    </location>
</feature>
<evidence type="ECO:0000259" key="2">
    <source>
        <dbReference type="SMART" id="SM00460"/>
    </source>
</evidence>
<reference evidence="4" key="1">
    <citation type="journal article" date="2019" name="Int. J. Syst. Evol. Microbiol.">
        <title>The Global Catalogue of Microorganisms (GCM) 10K type strain sequencing project: providing services to taxonomists for standard genome sequencing and annotation.</title>
        <authorList>
            <consortium name="The Broad Institute Genomics Platform"/>
            <consortium name="The Broad Institute Genome Sequencing Center for Infectious Disease"/>
            <person name="Wu L."/>
            <person name="Ma J."/>
        </authorList>
    </citation>
    <scope>NUCLEOTIDE SEQUENCE [LARGE SCALE GENOMIC DNA]</scope>
    <source>
        <strain evidence="4">KCTC 23701</strain>
    </source>
</reference>
<dbReference type="Gene3D" id="3.10.620.30">
    <property type="match status" value="1"/>
</dbReference>
<dbReference type="SMART" id="SM00460">
    <property type="entry name" value="TGc"/>
    <property type="match status" value="1"/>
</dbReference>
<keyword evidence="1" id="KW-1133">Transmembrane helix</keyword>
<evidence type="ECO:0000256" key="1">
    <source>
        <dbReference type="SAM" id="Phobius"/>
    </source>
</evidence>
<dbReference type="Pfam" id="PF13559">
    <property type="entry name" value="DUF4129"/>
    <property type="match status" value="1"/>
</dbReference>
<feature type="transmembrane region" description="Helical" evidence="1">
    <location>
        <begin position="57"/>
        <end position="74"/>
    </location>
</feature>
<dbReference type="Pfam" id="PF01841">
    <property type="entry name" value="Transglut_core"/>
    <property type="match status" value="1"/>
</dbReference>
<evidence type="ECO:0000313" key="3">
    <source>
        <dbReference type="EMBL" id="GHD58529.1"/>
    </source>
</evidence>
<dbReference type="PANTHER" id="PTHR42736:SF1">
    <property type="entry name" value="PROTEIN-GLUTAMINE GAMMA-GLUTAMYLTRANSFERASE"/>
    <property type="match status" value="1"/>
</dbReference>
<feature type="transmembrane region" description="Helical" evidence="1">
    <location>
        <begin position="533"/>
        <end position="557"/>
    </location>
</feature>